<dbReference type="Gene3D" id="2.30.110.10">
    <property type="entry name" value="Electron Transport, Fmn-binding Protein, Chain A"/>
    <property type="match status" value="1"/>
</dbReference>
<evidence type="ECO:0000313" key="4">
    <source>
        <dbReference type="Proteomes" id="UP001418444"/>
    </source>
</evidence>
<name>A0ABP7PK06_9ACTN</name>
<evidence type="ECO:0000313" key="3">
    <source>
        <dbReference type="EMBL" id="GAA3966851.1"/>
    </source>
</evidence>
<comment type="caution">
    <text evidence="3">The sequence shown here is derived from an EMBL/GenBank/DDBJ whole genome shotgun (WGS) entry which is preliminary data.</text>
</comment>
<dbReference type="NCBIfam" id="TIGR03618">
    <property type="entry name" value="Rv1155_F420"/>
    <property type="match status" value="1"/>
</dbReference>
<dbReference type="InterPro" id="IPR011576">
    <property type="entry name" value="Pyridox_Oxase_N"/>
</dbReference>
<dbReference type="InterPro" id="IPR019920">
    <property type="entry name" value="F420-binding_dom_put"/>
</dbReference>
<keyword evidence="1" id="KW-0560">Oxidoreductase</keyword>
<evidence type="ECO:0000259" key="2">
    <source>
        <dbReference type="Pfam" id="PF01243"/>
    </source>
</evidence>
<dbReference type="SUPFAM" id="SSF50475">
    <property type="entry name" value="FMN-binding split barrel"/>
    <property type="match status" value="1"/>
</dbReference>
<keyword evidence="4" id="KW-1185">Reference proteome</keyword>
<dbReference type="PANTHER" id="PTHR35176:SF1">
    <property type="entry name" value="F420H(2)-DEPENDENT BILIVERDIN REDUCTASE"/>
    <property type="match status" value="1"/>
</dbReference>
<gene>
    <name evidence="3" type="ORF">GCM10022231_29840</name>
</gene>
<protein>
    <submittedName>
        <fullName evidence="3">F420-dependent biliverdin reductase</fullName>
    </submittedName>
</protein>
<sequence>MQYLTAAAGYSRGMARSVEDLSSEARQLLTEYHLASLSTLRADGTPHVVAVGFTLQPETATARVITFEGSQKVRNVERGGYAALTHVDGPRWLTLEGPARIRREPDQVRDAERRYAERYREPKPNPQRVVIEVDVTRALGSAGMFDDRT</sequence>
<reference evidence="4" key="1">
    <citation type="journal article" date="2019" name="Int. J. Syst. Evol. Microbiol.">
        <title>The Global Catalogue of Microorganisms (GCM) 10K type strain sequencing project: providing services to taxonomists for standard genome sequencing and annotation.</title>
        <authorList>
            <consortium name="The Broad Institute Genomics Platform"/>
            <consortium name="The Broad Institute Genome Sequencing Center for Infectious Disease"/>
            <person name="Wu L."/>
            <person name="Ma J."/>
        </authorList>
    </citation>
    <scope>NUCLEOTIDE SEQUENCE [LARGE SCALE GENOMIC DNA]</scope>
    <source>
        <strain evidence="4">JCM 16923</strain>
    </source>
</reference>
<proteinExistence type="predicted"/>
<dbReference type="Proteomes" id="UP001418444">
    <property type="component" value="Unassembled WGS sequence"/>
</dbReference>
<feature type="domain" description="Pyridoxamine 5'-phosphate oxidase N-terminal" evidence="2">
    <location>
        <begin position="23"/>
        <end position="138"/>
    </location>
</feature>
<dbReference type="InterPro" id="IPR012349">
    <property type="entry name" value="Split_barrel_FMN-bd"/>
</dbReference>
<dbReference type="EMBL" id="BAAAZW010000009">
    <property type="protein sequence ID" value="GAA3966851.1"/>
    <property type="molecule type" value="Genomic_DNA"/>
</dbReference>
<dbReference type="InterPro" id="IPR052019">
    <property type="entry name" value="F420H2_bilvrd_red/Heme_oxyg"/>
</dbReference>
<organism evidence="3 4">
    <name type="scientific">Gordonia caeni</name>
    <dbReference type="NCBI Taxonomy" id="1007097"/>
    <lineage>
        <taxon>Bacteria</taxon>
        <taxon>Bacillati</taxon>
        <taxon>Actinomycetota</taxon>
        <taxon>Actinomycetes</taxon>
        <taxon>Mycobacteriales</taxon>
        <taxon>Gordoniaceae</taxon>
        <taxon>Gordonia</taxon>
    </lineage>
</organism>
<dbReference type="Pfam" id="PF01243">
    <property type="entry name" value="PNPOx_N"/>
    <property type="match status" value="1"/>
</dbReference>
<dbReference type="PANTHER" id="PTHR35176">
    <property type="entry name" value="HEME OXYGENASE HI_0854-RELATED"/>
    <property type="match status" value="1"/>
</dbReference>
<evidence type="ECO:0000256" key="1">
    <source>
        <dbReference type="ARBA" id="ARBA00023002"/>
    </source>
</evidence>
<accession>A0ABP7PK06</accession>